<keyword evidence="6 8" id="KW-0722">Serine protease inhibitor</keyword>
<keyword evidence="8" id="KW-0732">Signal</keyword>
<keyword evidence="7 8" id="KW-1015">Disulfide bond</keyword>
<evidence type="ECO:0000256" key="8">
    <source>
        <dbReference type="HAMAP-Rule" id="MF_00778"/>
    </source>
</evidence>
<dbReference type="RefSeq" id="WP_344322659.1">
    <property type="nucleotide sequence ID" value="NZ_BAAASZ010000020.1"/>
</dbReference>
<dbReference type="InterPro" id="IPR023549">
    <property type="entry name" value="Subtilisin_inhibitor"/>
</dbReference>
<dbReference type="Proteomes" id="UP001501638">
    <property type="component" value="Unassembled WGS sequence"/>
</dbReference>
<feature type="signal peptide" evidence="8">
    <location>
        <begin position="1"/>
        <end position="28"/>
    </location>
</feature>
<protein>
    <recommendedName>
        <fullName evidence="8">Probable subtilase-type protease inhibitor</fullName>
    </recommendedName>
</protein>
<comment type="function">
    <text evidence="8">Strong inhibitor of bacterial serine proteases such as subtilisin.</text>
</comment>
<feature type="disulfide bond" evidence="8">
    <location>
        <begin position="65"/>
        <end position="80"/>
    </location>
</feature>
<proteinExistence type="inferred from homology"/>
<evidence type="ECO:0000256" key="2">
    <source>
        <dbReference type="ARBA" id="ARBA00010472"/>
    </source>
</evidence>
<dbReference type="InterPro" id="IPR036819">
    <property type="entry name" value="Subtilisin_inhibitor-like_sf"/>
</dbReference>
<evidence type="ECO:0000256" key="3">
    <source>
        <dbReference type="ARBA" id="ARBA00011738"/>
    </source>
</evidence>
<comment type="subcellular location">
    <subcellularLocation>
        <location evidence="1 8">Secreted</location>
    </subcellularLocation>
</comment>
<accession>A0ABP5X5V1</accession>
<evidence type="ECO:0000313" key="11">
    <source>
        <dbReference type="EMBL" id="GAA2443088.1"/>
    </source>
</evidence>
<evidence type="ECO:0000256" key="9">
    <source>
        <dbReference type="RuleBase" id="RU003471"/>
    </source>
</evidence>
<evidence type="ECO:0000256" key="1">
    <source>
        <dbReference type="ARBA" id="ARBA00004613"/>
    </source>
</evidence>
<dbReference type="Gene3D" id="3.30.350.10">
    <property type="entry name" value="Subtilisin inhibitor-like"/>
    <property type="match status" value="1"/>
</dbReference>
<reference evidence="12" key="1">
    <citation type="journal article" date="2019" name="Int. J. Syst. Evol. Microbiol.">
        <title>The Global Catalogue of Microorganisms (GCM) 10K type strain sequencing project: providing services to taxonomists for standard genome sequencing and annotation.</title>
        <authorList>
            <consortium name="The Broad Institute Genomics Platform"/>
            <consortium name="The Broad Institute Genome Sequencing Center for Infectious Disease"/>
            <person name="Wu L."/>
            <person name="Ma J."/>
        </authorList>
    </citation>
    <scope>NUCLEOTIDE SEQUENCE [LARGE SCALE GENOMIC DNA]</scope>
    <source>
        <strain evidence="12">JCM 6305</strain>
    </source>
</reference>
<keyword evidence="12" id="KW-1185">Reference proteome</keyword>
<keyword evidence="5 8" id="KW-0646">Protease inhibitor</keyword>
<comment type="subunit">
    <text evidence="3 8">Homodimer.</text>
</comment>
<comment type="similarity">
    <text evidence="2 8 9">Belongs to the protease inhibitor I16 (SSI) family.</text>
</comment>
<evidence type="ECO:0000256" key="4">
    <source>
        <dbReference type="ARBA" id="ARBA00022525"/>
    </source>
</evidence>
<dbReference type="PROSITE" id="PS00999">
    <property type="entry name" value="SSI"/>
    <property type="match status" value="1"/>
</dbReference>
<evidence type="ECO:0000256" key="7">
    <source>
        <dbReference type="ARBA" id="ARBA00023157"/>
    </source>
</evidence>
<comment type="caution">
    <text evidence="11">The sequence shown here is derived from an EMBL/GenBank/DDBJ whole genome shotgun (WGS) entry which is preliminary data.</text>
</comment>
<evidence type="ECO:0000256" key="6">
    <source>
        <dbReference type="ARBA" id="ARBA00022900"/>
    </source>
</evidence>
<feature type="domain" description="Subtilisin inhibitor" evidence="10">
    <location>
        <begin position="38"/>
        <end position="130"/>
    </location>
</feature>
<dbReference type="EMBL" id="BAAASZ010000020">
    <property type="protein sequence ID" value="GAA2443088.1"/>
    <property type="molecule type" value="Genomic_DNA"/>
</dbReference>
<feature type="chain" id="PRO_5044911623" description="Probable subtilase-type protease inhibitor" evidence="8">
    <location>
        <begin position="29"/>
        <end position="144"/>
    </location>
</feature>
<sequence precursor="true">MRYATKGLGLSAALAAAFLAGTAATATAAPAEPDGLYAPSNLVLTIGEGEGPSPATVQRSAVLSCSPTSDGSHPEPGKACAELRSVDGDIASLVDTDNDGVCPMIWDPVVVTAEGVWEGRKVSYAHTFPNACVMENSTGALFSF</sequence>
<keyword evidence="4 8" id="KW-0964">Secreted</keyword>
<feature type="disulfide bond" evidence="8">
    <location>
        <begin position="102"/>
        <end position="132"/>
    </location>
</feature>
<dbReference type="Pfam" id="PF00720">
    <property type="entry name" value="SSI"/>
    <property type="match status" value="1"/>
</dbReference>
<organism evidence="11 12">
    <name type="scientific">Streptomyces macrosporus</name>
    <dbReference type="NCBI Taxonomy" id="44032"/>
    <lineage>
        <taxon>Bacteria</taxon>
        <taxon>Bacillati</taxon>
        <taxon>Actinomycetota</taxon>
        <taxon>Actinomycetes</taxon>
        <taxon>Kitasatosporales</taxon>
        <taxon>Streptomycetaceae</taxon>
        <taxon>Streptomyces</taxon>
    </lineage>
</organism>
<dbReference type="SUPFAM" id="SSF55399">
    <property type="entry name" value="Subtilisin inhibitor"/>
    <property type="match status" value="1"/>
</dbReference>
<dbReference type="HAMAP" id="MF_00778">
    <property type="entry name" value="SSI"/>
    <property type="match status" value="1"/>
</dbReference>
<dbReference type="InterPro" id="IPR000691">
    <property type="entry name" value="Prot_inh_I16_SSI"/>
</dbReference>
<name>A0ABP5X5V1_9ACTN</name>
<dbReference type="PRINTS" id="PR00294">
    <property type="entry name" value="SSBTLNINHBTR"/>
</dbReference>
<evidence type="ECO:0000259" key="10">
    <source>
        <dbReference type="Pfam" id="PF00720"/>
    </source>
</evidence>
<feature type="site" description="Reactive bond" evidence="8">
    <location>
        <begin position="104"/>
        <end position="105"/>
    </location>
</feature>
<evidence type="ECO:0000256" key="5">
    <source>
        <dbReference type="ARBA" id="ARBA00022690"/>
    </source>
</evidence>
<dbReference type="InterPro" id="IPR020054">
    <property type="entry name" value="Prot_inh_SSI_I16_CS"/>
</dbReference>
<dbReference type="GO" id="GO:0030414">
    <property type="term" value="F:peptidase inhibitor activity"/>
    <property type="evidence" value="ECO:0007669"/>
    <property type="project" value="UniProtKB-KW"/>
</dbReference>
<gene>
    <name evidence="8" type="primary">sti</name>
    <name evidence="11" type="ORF">GCM10010405_28270</name>
</gene>
<evidence type="ECO:0000313" key="12">
    <source>
        <dbReference type="Proteomes" id="UP001501638"/>
    </source>
</evidence>